<evidence type="ECO:0000256" key="1">
    <source>
        <dbReference type="ARBA" id="ARBA00010928"/>
    </source>
</evidence>
<reference evidence="6 7" key="1">
    <citation type="submission" date="2014-01" db="EMBL/GenBank/DDBJ databases">
        <title>Genome sequence determination for a cystic fibrosis isolate, Inquilinus limosus.</title>
        <authorList>
            <person name="Pino M."/>
            <person name="Di Conza J."/>
            <person name="Gutkind G."/>
        </authorList>
    </citation>
    <scope>NUCLEOTIDE SEQUENCE [LARGE SCALE GENOMIC DNA]</scope>
    <source>
        <strain evidence="6 7">MP06</strain>
    </source>
</reference>
<keyword evidence="2" id="KW-0560">Oxidoreductase</keyword>
<dbReference type="Gene3D" id="3.40.50.720">
    <property type="entry name" value="NAD(P)-binding Rossmann-like Domain"/>
    <property type="match status" value="1"/>
</dbReference>
<dbReference type="InterPro" id="IPR023210">
    <property type="entry name" value="NADP_OxRdtase_dom"/>
</dbReference>
<organism evidence="6 7">
    <name type="scientific">Inquilinus limosus MP06</name>
    <dbReference type="NCBI Taxonomy" id="1398085"/>
    <lineage>
        <taxon>Bacteria</taxon>
        <taxon>Pseudomonadati</taxon>
        <taxon>Pseudomonadota</taxon>
        <taxon>Alphaproteobacteria</taxon>
        <taxon>Rhodospirillales</taxon>
        <taxon>Rhodospirillaceae</taxon>
        <taxon>Inquilinus</taxon>
    </lineage>
</organism>
<protein>
    <submittedName>
        <fullName evidence="6">Oxidoreductase</fullName>
    </submittedName>
</protein>
<proteinExistence type="inferred from homology"/>
<gene>
    <name evidence="6" type="ORF">P409_13805</name>
</gene>
<evidence type="ECO:0000259" key="4">
    <source>
        <dbReference type="Pfam" id="PF01408"/>
    </source>
</evidence>
<dbReference type="PANTHER" id="PTHR22604">
    <property type="entry name" value="OXIDOREDUCTASES"/>
    <property type="match status" value="1"/>
</dbReference>
<dbReference type="SUPFAM" id="SSF55347">
    <property type="entry name" value="Glyceraldehyde-3-phosphate dehydrogenase-like, C-terminal domain"/>
    <property type="match status" value="1"/>
</dbReference>
<evidence type="ECO:0000313" key="7">
    <source>
        <dbReference type="Proteomes" id="UP000029995"/>
    </source>
</evidence>
<feature type="domain" description="GFO/IDH/MocA-like oxidoreductase" evidence="5">
    <location>
        <begin position="134"/>
        <end position="257"/>
    </location>
</feature>
<sequence>MGTEAKLRWGILGPGRIAQAFAGGVAKSRTGRLVAIGTRDAAKPGLAEAFPGARIHAGYEALLADPEVDAVYIATPHPGHVHWGIRAAEAGKHVLCEKPIAVNAYDAMALVDAARRAGVFLAEAYMYRAHPQTRKLAELVAGGAVGEVRMIQASFGFAAKFNPDHRLFANDLAGGGILDVGGYPVSIARLIAGAALGKPFLDPLKVTGAGHLGRSGVDEWTAAVLEFPGGIVAQVATGVTLALENVVRIFGTEGRIEIASPWFCSGKEGGSSTIVVTRADGTSETVAIEEPGWLYSFEADAVGDAVAAGHREAAFMSQADSLGNLKTMDAWRAAIGLEYALETPARRTAPVDGRPLKAGAMRRIDLPGAARPASALAIGAVGVENISQAGMLFDRFFERGGNTFDTAWIYRAGGSDRVLGHWLASRGVRDEIVLIGKGAHAPLCYPDVIPRQLTESLDRLQTGRLDLYLMHRDNPDIPVGEFVDVLDAEIRAGRIGSWGGSNWTRERLDEAAAYAKANGKAGPATVSNNFSLAEMIQPVWPGCIAAADDEWKAWLRQRRMPLLAWSSQARGFFTDRAGRDRQQDPELVRCWYGEVNFRRRDRAAELGARRGKSANQVALAYCLHQDFPVLPLIGPLTLEELEDSLQALDIALTPEEVRWLEA</sequence>
<dbReference type="Pfam" id="PF22725">
    <property type="entry name" value="GFO_IDH_MocA_C3"/>
    <property type="match status" value="1"/>
</dbReference>
<dbReference type="SUPFAM" id="SSF51735">
    <property type="entry name" value="NAD(P)-binding Rossmann-fold domains"/>
    <property type="match status" value="1"/>
</dbReference>
<dbReference type="OrthoDB" id="9792935at2"/>
<dbReference type="InterPro" id="IPR036812">
    <property type="entry name" value="NAD(P)_OxRdtase_dom_sf"/>
</dbReference>
<dbReference type="GO" id="GO:0000166">
    <property type="term" value="F:nucleotide binding"/>
    <property type="evidence" value="ECO:0007669"/>
    <property type="project" value="InterPro"/>
</dbReference>
<dbReference type="SUPFAM" id="SSF51430">
    <property type="entry name" value="NAD(P)-linked oxidoreductase"/>
    <property type="match status" value="1"/>
</dbReference>
<evidence type="ECO:0000259" key="5">
    <source>
        <dbReference type="Pfam" id="PF22725"/>
    </source>
</evidence>
<dbReference type="PANTHER" id="PTHR22604:SF105">
    <property type="entry name" value="TRANS-1,2-DIHYDROBENZENE-1,2-DIOL DEHYDROGENASE"/>
    <property type="match status" value="1"/>
</dbReference>
<dbReference type="GO" id="GO:0016491">
    <property type="term" value="F:oxidoreductase activity"/>
    <property type="evidence" value="ECO:0007669"/>
    <property type="project" value="UniProtKB-KW"/>
</dbReference>
<dbReference type="Proteomes" id="UP000029995">
    <property type="component" value="Unassembled WGS sequence"/>
</dbReference>
<dbReference type="InterPro" id="IPR055170">
    <property type="entry name" value="GFO_IDH_MocA-like_dom"/>
</dbReference>
<name>A0A0A0D6T0_9PROT</name>
<dbReference type="InterPro" id="IPR036291">
    <property type="entry name" value="NAD(P)-bd_dom_sf"/>
</dbReference>
<dbReference type="CDD" id="cd19082">
    <property type="entry name" value="AKR_AKR10A1_2"/>
    <property type="match status" value="1"/>
</dbReference>
<dbReference type="AlphaFoldDB" id="A0A0A0D6T0"/>
<dbReference type="InterPro" id="IPR050984">
    <property type="entry name" value="Gfo/Idh/MocA_domain"/>
</dbReference>
<dbReference type="EMBL" id="JANX01000147">
    <property type="protein sequence ID" value="KGM33799.1"/>
    <property type="molecule type" value="Genomic_DNA"/>
</dbReference>
<feature type="domain" description="Gfo/Idh/MocA-like oxidoreductase N-terminal" evidence="4">
    <location>
        <begin position="7"/>
        <end position="123"/>
    </location>
</feature>
<dbReference type="Pfam" id="PF00248">
    <property type="entry name" value="Aldo_ket_red"/>
    <property type="match status" value="1"/>
</dbReference>
<feature type="domain" description="NADP-dependent oxidoreductase" evidence="3">
    <location>
        <begin position="391"/>
        <end position="660"/>
    </location>
</feature>
<dbReference type="InterPro" id="IPR000683">
    <property type="entry name" value="Gfo/Idh/MocA-like_OxRdtase_N"/>
</dbReference>
<dbReference type="Pfam" id="PF01408">
    <property type="entry name" value="GFO_IDH_MocA"/>
    <property type="match status" value="1"/>
</dbReference>
<evidence type="ECO:0000259" key="3">
    <source>
        <dbReference type="Pfam" id="PF00248"/>
    </source>
</evidence>
<dbReference type="Gene3D" id="3.20.20.100">
    <property type="entry name" value="NADP-dependent oxidoreductase domain"/>
    <property type="match status" value="1"/>
</dbReference>
<comment type="similarity">
    <text evidence="1">Belongs to the Gfo/Idh/MocA family.</text>
</comment>
<evidence type="ECO:0000313" key="6">
    <source>
        <dbReference type="EMBL" id="KGM33799.1"/>
    </source>
</evidence>
<comment type="caution">
    <text evidence="6">The sequence shown here is derived from an EMBL/GenBank/DDBJ whole genome shotgun (WGS) entry which is preliminary data.</text>
</comment>
<accession>A0A0A0D6T0</accession>
<dbReference type="RefSeq" id="WP_034837395.1">
    <property type="nucleotide sequence ID" value="NZ_JANX01000147.1"/>
</dbReference>
<evidence type="ECO:0000256" key="2">
    <source>
        <dbReference type="ARBA" id="ARBA00023002"/>
    </source>
</evidence>
<dbReference type="Gene3D" id="3.30.360.10">
    <property type="entry name" value="Dihydrodipicolinate Reductase, domain 2"/>
    <property type="match status" value="1"/>
</dbReference>